<dbReference type="PANTHER" id="PTHR43808">
    <property type="entry name" value="ACETYLORNITHINE DEACETYLASE"/>
    <property type="match status" value="1"/>
</dbReference>
<feature type="domain" description="Peptidase M20 dimerisation" evidence="15">
    <location>
        <begin position="177"/>
        <end position="284"/>
    </location>
</feature>
<dbReference type="SUPFAM" id="SSF55031">
    <property type="entry name" value="Bacterial exopeptidase dimerisation domain"/>
    <property type="match status" value="1"/>
</dbReference>
<accession>A0ABR5PNG1</accession>
<keyword evidence="10" id="KW-0862">Zinc</keyword>
<dbReference type="PROSITE" id="PS00758">
    <property type="entry name" value="ARGE_DAPE_CPG2_1"/>
    <property type="match status" value="1"/>
</dbReference>
<keyword evidence="13" id="KW-0170">Cobalt</keyword>
<organism evidence="16 17">
    <name type="scientific">Lactobacillus intestinalis DSM 6629</name>
    <dbReference type="NCBI Taxonomy" id="1423761"/>
    <lineage>
        <taxon>Bacteria</taxon>
        <taxon>Bacillati</taxon>
        <taxon>Bacillota</taxon>
        <taxon>Bacilli</taxon>
        <taxon>Lactobacillales</taxon>
        <taxon>Lactobacillaceae</taxon>
        <taxon>Lactobacillus</taxon>
    </lineage>
</organism>
<evidence type="ECO:0000256" key="9">
    <source>
        <dbReference type="ARBA" id="ARBA00022801"/>
    </source>
</evidence>
<dbReference type="InterPro" id="IPR011650">
    <property type="entry name" value="Peptidase_M20_dimer"/>
</dbReference>
<keyword evidence="8" id="KW-0479">Metal-binding</keyword>
<dbReference type="Gene3D" id="3.40.630.10">
    <property type="entry name" value="Zn peptidases"/>
    <property type="match status" value="1"/>
</dbReference>
<evidence type="ECO:0000256" key="3">
    <source>
        <dbReference type="ARBA" id="ARBA00005130"/>
    </source>
</evidence>
<dbReference type="Pfam" id="PF07687">
    <property type="entry name" value="M20_dimer"/>
    <property type="match status" value="1"/>
</dbReference>
<dbReference type="InterPro" id="IPR001261">
    <property type="entry name" value="ArgE/DapE_CS"/>
</dbReference>
<dbReference type="InterPro" id="IPR036264">
    <property type="entry name" value="Bact_exopeptidase_dim_dom"/>
</dbReference>
<dbReference type="Proteomes" id="UP000051735">
    <property type="component" value="Unassembled WGS sequence"/>
</dbReference>
<evidence type="ECO:0000256" key="12">
    <source>
        <dbReference type="ARBA" id="ARBA00023154"/>
    </source>
</evidence>
<comment type="cofactor">
    <cofactor evidence="2">
        <name>Zn(2+)</name>
        <dbReference type="ChEBI" id="CHEBI:29105"/>
    </cofactor>
</comment>
<dbReference type="InterPro" id="IPR050072">
    <property type="entry name" value="Peptidase_M20A"/>
</dbReference>
<reference evidence="16 17" key="1">
    <citation type="journal article" date="2015" name="Genome Announc.">
        <title>Expanding the biotechnology potential of lactobacilli through comparative genomics of 213 strains and associated genera.</title>
        <authorList>
            <person name="Sun Z."/>
            <person name="Harris H.M."/>
            <person name="McCann A."/>
            <person name="Guo C."/>
            <person name="Argimon S."/>
            <person name="Zhang W."/>
            <person name="Yang X."/>
            <person name="Jeffery I.B."/>
            <person name="Cooney J.C."/>
            <person name="Kagawa T.F."/>
            <person name="Liu W."/>
            <person name="Song Y."/>
            <person name="Salvetti E."/>
            <person name="Wrobel A."/>
            <person name="Rasinkangas P."/>
            <person name="Parkhill J."/>
            <person name="Rea M.C."/>
            <person name="O'Sullivan O."/>
            <person name="Ritari J."/>
            <person name="Douillard F.P."/>
            <person name="Paul Ross R."/>
            <person name="Yang R."/>
            <person name="Briner A.E."/>
            <person name="Felis G.E."/>
            <person name="de Vos W.M."/>
            <person name="Barrangou R."/>
            <person name="Klaenhammer T.R."/>
            <person name="Caufield P.W."/>
            <person name="Cui Y."/>
            <person name="Zhang H."/>
            <person name="O'Toole P.W."/>
        </authorList>
    </citation>
    <scope>NUCLEOTIDE SEQUENCE [LARGE SCALE GENOMIC DNA]</scope>
    <source>
        <strain evidence="16 17">DSM 6629</strain>
    </source>
</reference>
<sequence>MDIVKNSFTDDEELKILQDLIAIHSVNDHEMEVALYLQKLLKKHDISAKILRFSETRGDLIAEIGSGKPVLGLSGHMDVVAAGDLSQWKTDPFTLTNIDGKLYGRGTTDMKSGLTAMVIALISIHDHHLLKHGTLRLMASFGEEIGEQGSQLLKNKGYMRDVDALLIGEPTGYQIAIAHKGSMDVRFTSHGIEAHSSRPQNGYNAINPLMKLLIEANRFFNHSSKTNSQLGKLTFSTTIFNGGDQVNSIPALAQAEANIRTIPEFNNAEVEKNLKEMIAKQNKAGAKVDLDVYMSEPSIETNGQSKFIKLAQKIGAEFVGKAIPTFALNPVTDASNLIIDKGPDFPLAIFGPGNDTPHQVNEYVDQEMYLKFIDIYIALFTAYLNN</sequence>
<name>A0ABR5PNG1_9LACO</name>
<evidence type="ECO:0000256" key="10">
    <source>
        <dbReference type="ARBA" id="ARBA00022833"/>
    </source>
</evidence>
<comment type="cofactor">
    <cofactor evidence="1">
        <name>Co(2+)</name>
        <dbReference type="ChEBI" id="CHEBI:48828"/>
    </cofactor>
</comment>
<comment type="catalytic activity">
    <reaction evidence="14">
        <text>N-succinyl-(2S,6S)-2,6-diaminopimelate + H2O = (2S,6S)-2,6-diaminopimelate + succinate</text>
        <dbReference type="Rhea" id="RHEA:22608"/>
        <dbReference type="ChEBI" id="CHEBI:15377"/>
        <dbReference type="ChEBI" id="CHEBI:30031"/>
        <dbReference type="ChEBI" id="CHEBI:57609"/>
        <dbReference type="ChEBI" id="CHEBI:58087"/>
        <dbReference type="EC" id="3.5.1.18"/>
    </reaction>
</comment>
<proteinExistence type="inferred from homology"/>
<dbReference type="EC" id="3.5.1.18" evidence="5"/>
<evidence type="ECO:0000313" key="16">
    <source>
        <dbReference type="EMBL" id="KRM31767.1"/>
    </source>
</evidence>
<evidence type="ECO:0000256" key="4">
    <source>
        <dbReference type="ARBA" id="ARBA00006247"/>
    </source>
</evidence>
<comment type="pathway">
    <text evidence="3">Amino-acid biosynthesis; L-lysine biosynthesis via DAP pathway; LL-2,6-diaminopimelate from (S)-tetrahydrodipicolinate (succinylase route): step 3/3.</text>
</comment>
<evidence type="ECO:0000259" key="15">
    <source>
        <dbReference type="Pfam" id="PF07687"/>
    </source>
</evidence>
<dbReference type="RefSeq" id="WP_057811471.1">
    <property type="nucleotide sequence ID" value="NZ_AZGN01000052.1"/>
</dbReference>
<evidence type="ECO:0000256" key="7">
    <source>
        <dbReference type="ARBA" id="ARBA00022605"/>
    </source>
</evidence>
<keyword evidence="11" id="KW-0220">Diaminopimelate biosynthesis</keyword>
<evidence type="ECO:0000256" key="14">
    <source>
        <dbReference type="ARBA" id="ARBA00051301"/>
    </source>
</evidence>
<protein>
    <recommendedName>
        <fullName evidence="6">Probable succinyl-diaminopimelate desuccinylase</fullName>
        <ecNumber evidence="5">3.5.1.18</ecNumber>
    </recommendedName>
</protein>
<dbReference type="SUPFAM" id="SSF53187">
    <property type="entry name" value="Zn-dependent exopeptidases"/>
    <property type="match status" value="1"/>
</dbReference>
<keyword evidence="7" id="KW-0028">Amino-acid biosynthesis</keyword>
<evidence type="ECO:0000256" key="2">
    <source>
        <dbReference type="ARBA" id="ARBA00001947"/>
    </source>
</evidence>
<comment type="caution">
    <text evidence="16">The sequence shown here is derived from an EMBL/GenBank/DDBJ whole genome shotgun (WGS) entry which is preliminary data.</text>
</comment>
<evidence type="ECO:0000256" key="1">
    <source>
        <dbReference type="ARBA" id="ARBA00001941"/>
    </source>
</evidence>
<evidence type="ECO:0000256" key="11">
    <source>
        <dbReference type="ARBA" id="ARBA00022915"/>
    </source>
</evidence>
<evidence type="ECO:0000256" key="6">
    <source>
        <dbReference type="ARBA" id="ARBA00016853"/>
    </source>
</evidence>
<dbReference type="NCBIfam" id="NF006365">
    <property type="entry name" value="PRK08588.1"/>
    <property type="match status" value="1"/>
</dbReference>
<dbReference type="NCBIfam" id="TIGR01910">
    <property type="entry name" value="DapE-ArgE"/>
    <property type="match status" value="1"/>
</dbReference>
<dbReference type="PROSITE" id="PS00759">
    <property type="entry name" value="ARGE_DAPE_CPG2_2"/>
    <property type="match status" value="1"/>
</dbReference>
<comment type="similarity">
    <text evidence="4">Belongs to the peptidase M20A family.</text>
</comment>
<dbReference type="InterPro" id="IPR002933">
    <property type="entry name" value="Peptidase_M20"/>
</dbReference>
<evidence type="ECO:0000256" key="8">
    <source>
        <dbReference type="ARBA" id="ARBA00022723"/>
    </source>
</evidence>
<keyword evidence="9" id="KW-0378">Hydrolase</keyword>
<dbReference type="PANTHER" id="PTHR43808:SF8">
    <property type="entry name" value="PEPTIDASE M20 DIMERISATION DOMAIN-CONTAINING PROTEIN"/>
    <property type="match status" value="1"/>
</dbReference>
<gene>
    <name evidence="16" type="ORF">FC44_GL000469</name>
</gene>
<dbReference type="InterPro" id="IPR010182">
    <property type="entry name" value="ArgE/DapE"/>
</dbReference>
<dbReference type="EMBL" id="AZGN01000052">
    <property type="protein sequence ID" value="KRM31767.1"/>
    <property type="molecule type" value="Genomic_DNA"/>
</dbReference>
<evidence type="ECO:0000256" key="13">
    <source>
        <dbReference type="ARBA" id="ARBA00023285"/>
    </source>
</evidence>
<keyword evidence="17" id="KW-1185">Reference proteome</keyword>
<dbReference type="Pfam" id="PF01546">
    <property type="entry name" value="Peptidase_M20"/>
    <property type="match status" value="1"/>
</dbReference>
<keyword evidence="12" id="KW-0457">Lysine biosynthesis</keyword>
<dbReference type="Gene3D" id="3.30.70.360">
    <property type="match status" value="1"/>
</dbReference>
<evidence type="ECO:0000256" key="5">
    <source>
        <dbReference type="ARBA" id="ARBA00011921"/>
    </source>
</evidence>
<dbReference type="GeneID" id="75117573"/>
<dbReference type="CDD" id="cd08659">
    <property type="entry name" value="M20_ArgE_DapE-like"/>
    <property type="match status" value="1"/>
</dbReference>
<evidence type="ECO:0000313" key="17">
    <source>
        <dbReference type="Proteomes" id="UP000051735"/>
    </source>
</evidence>